<name>A0A328PWU6_9EURY</name>
<dbReference type="NCBIfam" id="TIGR00162">
    <property type="entry name" value="proteasome assembly chaperone family protein"/>
    <property type="match status" value="1"/>
</dbReference>
<dbReference type="InterPro" id="IPR004426">
    <property type="entry name" value="MJ1210-like"/>
</dbReference>
<dbReference type="PANTHER" id="PTHR35610">
    <property type="entry name" value="3-ISOPROPYLMALATE DEHYDRATASE-RELATED"/>
    <property type="match status" value="1"/>
</dbReference>
<evidence type="ECO:0000313" key="1">
    <source>
        <dbReference type="EMBL" id="RAP02401.1"/>
    </source>
</evidence>
<reference evidence="1 2" key="1">
    <citation type="submission" date="2017-05" db="EMBL/GenBank/DDBJ databases">
        <title>Host range expansion of the Methanosphaera genus to humans and monogastric animals involves recent and extensive reduction in genome content.</title>
        <authorList>
            <person name="Hoedt E.C."/>
            <person name="Volmer J.G."/>
            <person name="Parks D.H."/>
            <person name="Rosewarne C.P."/>
            <person name="Denman S.E."/>
            <person name="Mcsweeney C.S."/>
            <person name="O Cuiv P."/>
            <person name="Hugenholtz P."/>
            <person name="Tyson G.W."/>
            <person name="Morrison M."/>
        </authorList>
    </citation>
    <scope>NUCLEOTIDE SEQUENCE [LARGE SCALE GENOMIC DNA]</scope>
    <source>
        <strain evidence="1 2">PA5</strain>
    </source>
</reference>
<sequence>MGNNMENETKITEIGEVNLNNPIVIEGLPGIGFVGKIVVDQIVKHLNGEKFAELQSDYFPPQVTMKEDGLIEHMKMEFFYIKDFGENNQDIVLLTGNTQGSDFEGQIMISKVLMNYFEDLGSEKIFTIGGLGTGELSERSKVFVAGNNKDLIDEILEIDNTEVRKDEGGAIVGASGLLLYYAQQKGIDAACLMGETPGFYVDPSSAKEVLFVLFKLFGFELDFEELDEQIKVTNERLALNPKFNQNMVEHGVNQPGEDLRYIG</sequence>
<dbReference type="GO" id="GO:0000502">
    <property type="term" value="C:proteasome complex"/>
    <property type="evidence" value="ECO:0007669"/>
    <property type="project" value="UniProtKB-KW"/>
</dbReference>
<comment type="caution">
    <text evidence="1">The sequence shown here is derived from an EMBL/GenBank/DDBJ whole genome shotgun (WGS) entry which is preliminary data.</text>
</comment>
<organism evidence="1 2">
    <name type="scientific">Methanosphaera stadtmanae</name>
    <dbReference type="NCBI Taxonomy" id="2317"/>
    <lineage>
        <taxon>Archaea</taxon>
        <taxon>Methanobacteriati</taxon>
        <taxon>Methanobacteriota</taxon>
        <taxon>Methanomada group</taxon>
        <taxon>Methanobacteria</taxon>
        <taxon>Methanobacteriales</taxon>
        <taxon>Methanobacteriaceae</taxon>
        <taxon>Methanosphaera</taxon>
    </lineage>
</organism>
<dbReference type="InterPro" id="IPR019151">
    <property type="entry name" value="Proteasome_assmbl_chaperone_2"/>
</dbReference>
<keyword evidence="1" id="KW-0647">Proteasome</keyword>
<dbReference type="InterPro" id="IPR038389">
    <property type="entry name" value="PSMG2_sf"/>
</dbReference>
<dbReference type="Pfam" id="PF09754">
    <property type="entry name" value="PAC2"/>
    <property type="match status" value="1"/>
</dbReference>
<protein>
    <submittedName>
        <fullName evidence="1">Proteasome assembly chaperone family protein</fullName>
    </submittedName>
</protein>
<evidence type="ECO:0000313" key="2">
    <source>
        <dbReference type="Proteomes" id="UP000248557"/>
    </source>
</evidence>
<proteinExistence type="predicted"/>
<dbReference type="PANTHER" id="PTHR35610:SF7">
    <property type="entry name" value="3-ISOPROPYLMALATE DEHYDRATASE"/>
    <property type="match status" value="1"/>
</dbReference>
<dbReference type="Proteomes" id="UP000248557">
    <property type="component" value="Unassembled WGS sequence"/>
</dbReference>
<dbReference type="EMBL" id="NGJK01000093">
    <property type="protein sequence ID" value="RAP02401.1"/>
    <property type="molecule type" value="Genomic_DNA"/>
</dbReference>
<dbReference type="SUPFAM" id="SSF159659">
    <property type="entry name" value="Cgl1923-like"/>
    <property type="match status" value="1"/>
</dbReference>
<accession>A0A328PWU6</accession>
<dbReference type="Gene3D" id="3.40.50.10900">
    <property type="entry name" value="PAC-like subunit"/>
    <property type="match status" value="1"/>
</dbReference>
<dbReference type="AlphaFoldDB" id="A0A328PWU6"/>
<gene>
    <name evidence="1" type="ORF">CA615_07635</name>
</gene>